<evidence type="ECO:0000256" key="2">
    <source>
        <dbReference type="ARBA" id="ARBA00004370"/>
    </source>
</evidence>
<feature type="domain" description="Response regulatory" evidence="18">
    <location>
        <begin position="860"/>
        <end position="976"/>
    </location>
</feature>
<evidence type="ECO:0000256" key="3">
    <source>
        <dbReference type="ARBA" id="ARBA00012438"/>
    </source>
</evidence>
<evidence type="ECO:0000256" key="10">
    <source>
        <dbReference type="ARBA" id="ARBA00022989"/>
    </source>
</evidence>
<feature type="domain" description="PAS" evidence="19">
    <location>
        <begin position="327"/>
        <end position="401"/>
    </location>
</feature>
<keyword evidence="11" id="KW-0902">Two-component regulatory system</keyword>
<dbReference type="InterPro" id="IPR000700">
    <property type="entry name" value="PAS-assoc_C"/>
</dbReference>
<dbReference type="InterPro" id="IPR013656">
    <property type="entry name" value="PAS_4"/>
</dbReference>
<gene>
    <name evidence="21" type="ORF">SUTH_02347</name>
</gene>
<keyword evidence="8" id="KW-0418">Kinase</keyword>
<keyword evidence="6 16" id="KW-0812">Transmembrane</keyword>
<evidence type="ECO:0000256" key="5">
    <source>
        <dbReference type="ARBA" id="ARBA00022679"/>
    </source>
</evidence>
<dbReference type="Gene3D" id="1.10.287.130">
    <property type="match status" value="1"/>
</dbReference>
<dbReference type="CDD" id="cd00130">
    <property type="entry name" value="PAS"/>
    <property type="match status" value="4"/>
</dbReference>
<dbReference type="InterPro" id="IPR004358">
    <property type="entry name" value="Sig_transdc_His_kin-like_C"/>
</dbReference>
<dbReference type="FunFam" id="3.30.450.20:FF:000099">
    <property type="entry name" value="Sensory box sensor histidine kinase"/>
    <property type="match status" value="1"/>
</dbReference>
<keyword evidence="7" id="KW-0547">Nucleotide-binding</keyword>
<dbReference type="Pfam" id="PF00072">
    <property type="entry name" value="Response_reg"/>
    <property type="match status" value="1"/>
</dbReference>
<dbReference type="PROSITE" id="PS50109">
    <property type="entry name" value="HIS_KIN"/>
    <property type="match status" value="1"/>
</dbReference>
<dbReference type="EMBL" id="AP012547">
    <property type="protein sequence ID" value="BAO30136.1"/>
    <property type="molecule type" value="Genomic_DNA"/>
</dbReference>
<evidence type="ECO:0000256" key="13">
    <source>
        <dbReference type="ARBA" id="ARBA00058004"/>
    </source>
</evidence>
<evidence type="ECO:0000256" key="7">
    <source>
        <dbReference type="ARBA" id="ARBA00022741"/>
    </source>
</evidence>
<dbReference type="Pfam" id="PF00512">
    <property type="entry name" value="HisKA"/>
    <property type="match status" value="1"/>
</dbReference>
<dbReference type="InterPro" id="IPR001610">
    <property type="entry name" value="PAC"/>
</dbReference>
<dbReference type="PANTHER" id="PTHR45339">
    <property type="entry name" value="HYBRID SIGNAL TRANSDUCTION HISTIDINE KINASE J"/>
    <property type="match status" value="1"/>
</dbReference>
<evidence type="ECO:0000259" key="20">
    <source>
        <dbReference type="PROSITE" id="PS50113"/>
    </source>
</evidence>
<accession>W0SGG7</accession>
<dbReference type="GO" id="GO:0016020">
    <property type="term" value="C:membrane"/>
    <property type="evidence" value="ECO:0007669"/>
    <property type="project" value="UniProtKB-SubCell"/>
</dbReference>
<dbReference type="SUPFAM" id="SSF55785">
    <property type="entry name" value="PYP-like sensor domain (PAS domain)"/>
    <property type="match status" value="4"/>
</dbReference>
<dbReference type="CDD" id="cd16922">
    <property type="entry name" value="HATPase_EvgS-ArcB-TorS-like"/>
    <property type="match status" value="1"/>
</dbReference>
<dbReference type="NCBIfam" id="TIGR00229">
    <property type="entry name" value="sensory_box"/>
    <property type="match status" value="4"/>
</dbReference>
<keyword evidence="9" id="KW-0067">ATP-binding</keyword>
<dbReference type="InterPro" id="IPR003594">
    <property type="entry name" value="HATPase_dom"/>
</dbReference>
<evidence type="ECO:0000256" key="1">
    <source>
        <dbReference type="ARBA" id="ARBA00000085"/>
    </source>
</evidence>
<dbReference type="InterPro" id="IPR011006">
    <property type="entry name" value="CheY-like_superfamily"/>
</dbReference>
<evidence type="ECO:0000256" key="12">
    <source>
        <dbReference type="ARBA" id="ARBA00023136"/>
    </source>
</evidence>
<dbReference type="PROSITE" id="PS50112">
    <property type="entry name" value="PAS"/>
    <property type="match status" value="2"/>
</dbReference>
<feature type="domain" description="PAC" evidence="20">
    <location>
        <begin position="403"/>
        <end position="455"/>
    </location>
</feature>
<dbReference type="AlphaFoldDB" id="W0SGG7"/>
<dbReference type="Pfam" id="PF08448">
    <property type="entry name" value="PAS_4"/>
    <property type="match status" value="2"/>
</dbReference>
<dbReference type="GO" id="GO:0000155">
    <property type="term" value="F:phosphorelay sensor kinase activity"/>
    <property type="evidence" value="ECO:0007669"/>
    <property type="project" value="InterPro"/>
</dbReference>
<organism evidence="21 22">
    <name type="scientific">Sulfuritalea hydrogenivorans sk43H</name>
    <dbReference type="NCBI Taxonomy" id="1223802"/>
    <lineage>
        <taxon>Bacteria</taxon>
        <taxon>Pseudomonadati</taxon>
        <taxon>Pseudomonadota</taxon>
        <taxon>Betaproteobacteria</taxon>
        <taxon>Nitrosomonadales</taxon>
        <taxon>Sterolibacteriaceae</taxon>
        <taxon>Sulfuritalea</taxon>
    </lineage>
</organism>
<evidence type="ECO:0000256" key="11">
    <source>
        <dbReference type="ARBA" id="ARBA00023012"/>
    </source>
</evidence>
<keyword evidence="10 16" id="KW-1133">Transmembrane helix</keyword>
<dbReference type="STRING" id="1223802.SUTH_02347"/>
<feature type="domain" description="PAS" evidence="19">
    <location>
        <begin position="480"/>
        <end position="522"/>
    </location>
</feature>
<dbReference type="SMART" id="SM00448">
    <property type="entry name" value="REC"/>
    <property type="match status" value="1"/>
</dbReference>
<dbReference type="SUPFAM" id="SSF55874">
    <property type="entry name" value="ATPase domain of HSP90 chaperone/DNA topoisomerase II/histidine kinase"/>
    <property type="match status" value="1"/>
</dbReference>
<evidence type="ECO:0000259" key="19">
    <source>
        <dbReference type="PROSITE" id="PS50112"/>
    </source>
</evidence>
<dbReference type="SUPFAM" id="SSF52172">
    <property type="entry name" value="CheY-like"/>
    <property type="match status" value="1"/>
</dbReference>
<dbReference type="PANTHER" id="PTHR45339:SF3">
    <property type="entry name" value="HISTIDINE KINASE"/>
    <property type="match status" value="1"/>
</dbReference>
<evidence type="ECO:0000256" key="15">
    <source>
        <dbReference type="PROSITE-ProRule" id="PRU00169"/>
    </source>
</evidence>
<evidence type="ECO:0000256" key="14">
    <source>
        <dbReference type="ARBA" id="ARBA00070152"/>
    </source>
</evidence>
<reference evidence="21 22" key="1">
    <citation type="journal article" date="2014" name="Syst. Appl. Microbiol.">
        <title>Complete genomes of freshwater sulfur oxidizers Sulfuricella denitrificans skB26 and Sulfuritalea hydrogenivorans sk43H: genetic insights into the sulfur oxidation pathway of betaproteobacteria.</title>
        <authorList>
            <person name="Watanabe T."/>
            <person name="Kojima H."/>
            <person name="Fukui M."/>
        </authorList>
    </citation>
    <scope>NUCLEOTIDE SEQUENCE [LARGE SCALE GENOMIC DNA]</scope>
    <source>
        <strain evidence="21">DSM22779</strain>
    </source>
</reference>
<dbReference type="InterPro" id="IPR000014">
    <property type="entry name" value="PAS"/>
</dbReference>
<dbReference type="InterPro" id="IPR005467">
    <property type="entry name" value="His_kinase_dom"/>
</dbReference>
<feature type="transmembrane region" description="Helical" evidence="16">
    <location>
        <begin position="43"/>
        <end position="69"/>
    </location>
</feature>
<evidence type="ECO:0000313" key="21">
    <source>
        <dbReference type="EMBL" id="BAO30136.1"/>
    </source>
</evidence>
<dbReference type="PRINTS" id="PR00344">
    <property type="entry name" value="BCTRLSENSOR"/>
</dbReference>
<sequence>MLARYTSITQRQTALKVVLIYAAFATAWILLSDEVLFTSTGNAAQIASISVLKGLGFVAITTLLLHFLLKNTWLRQASLLAEQSELLQLLVAQAPAAIAMFDRNMRYIAASRRWNEDYQLGDRYLTGLSHYEVFPEIGDAWKTVHQRALRGESVGSEEDRFVRGDGTVQYLKWQVLPWRAADGRIGGIVIMSEDITRRKQAEKALRDSEQHFRTLANSGSALIWTSGTDRLCDYFNEPWLRFTGRPMAQELGNGWLQGVHPADLDRCMRTYAAAFDMRQAFSMEYRLRHADGTYHWIRDDGNARYDSYGEFLGYIGFCVDITAQKETEKQLRQYLTVFQLAGWGMVITDAATNLIVQANPAFARIHGYDNEEMIGMPLIEAYAPEARAEVPAHTRLVHEKGHHVFETMHVRKDGSRFPARIDVTAYKDADGQVAFRAATVEDLTERHHMETRLRLWGEAFTHAEFGLAIADAKTNTFRAVSPAFAHQRGYLPEELIGQSVLTVFPEDARDRTRQLIAALDRTHHGVFESEHICKDGRRFPVLLDITVIHSADGTPLNRIAYALDITQRKQAERTLEEYQQHLEELVARRTQELSLAKEAAETANIAKAAFLANMSHEIRTPMNGIIGMANIMRREGVTPKQAQRLDTIDLSAQHMLAIINDILDISKIEAGKFLLEEGPVDIPRILEDVGSILFERAGAKGVRLSIETEPMQHHLYGDSMRLQQALLNFATNAVKFTEQGSVTLRTRVQGEDADSVCLRFEVQDTGIGIAAEVMPRLFSAFEQADNSMTRKYGGTGLGLAITRRLAELMGGEAGAVSTPGMGSTFWFSARLKKGAEPALKQAVTEADVEALIRQRYAGCRILVADDEPINREVAQMQLEAVGLRVDMAEDGAQAVSMAQETSYAAIFMDMQMPNVNGLEATQEIRRLPGYQRTPIIAMTANAFAEDKALCHEAGMTDFLVKPFDPDTLFSTLLHSLDRSGM</sequence>
<comment type="function">
    <text evidence="13">Member of the two-component regulatory system BvgS/BvgA. Phosphorylates BvgA via a four-step phosphorelay in response to environmental signals.</text>
</comment>
<evidence type="ECO:0000256" key="16">
    <source>
        <dbReference type="SAM" id="Phobius"/>
    </source>
</evidence>
<dbReference type="Gene3D" id="3.30.450.20">
    <property type="entry name" value="PAS domain"/>
    <property type="match status" value="4"/>
</dbReference>
<dbReference type="SMART" id="SM00388">
    <property type="entry name" value="HisKA"/>
    <property type="match status" value="1"/>
</dbReference>
<feature type="modified residue" description="4-aspartylphosphate" evidence="15">
    <location>
        <position position="909"/>
    </location>
</feature>
<dbReference type="CDD" id="cd17546">
    <property type="entry name" value="REC_hyHK_CKI1_RcsC-like"/>
    <property type="match status" value="1"/>
</dbReference>
<keyword evidence="4 15" id="KW-0597">Phosphoprotein</keyword>
<feature type="domain" description="PAC" evidence="20">
    <location>
        <begin position="281"/>
        <end position="333"/>
    </location>
</feature>
<dbReference type="Pfam" id="PF13426">
    <property type="entry name" value="PAS_9"/>
    <property type="match status" value="1"/>
</dbReference>
<evidence type="ECO:0000256" key="9">
    <source>
        <dbReference type="ARBA" id="ARBA00022840"/>
    </source>
</evidence>
<dbReference type="Gene3D" id="3.40.50.2300">
    <property type="match status" value="1"/>
</dbReference>
<dbReference type="Pfam" id="PF08447">
    <property type="entry name" value="PAS_3"/>
    <property type="match status" value="1"/>
</dbReference>
<dbReference type="Pfam" id="PF02518">
    <property type="entry name" value="HATPase_c"/>
    <property type="match status" value="1"/>
</dbReference>
<dbReference type="SUPFAM" id="SSF47384">
    <property type="entry name" value="Homodimeric domain of signal transducing histidine kinase"/>
    <property type="match status" value="1"/>
</dbReference>
<evidence type="ECO:0000259" key="17">
    <source>
        <dbReference type="PROSITE" id="PS50109"/>
    </source>
</evidence>
<dbReference type="InterPro" id="IPR003661">
    <property type="entry name" value="HisK_dim/P_dom"/>
</dbReference>
<dbReference type="SMART" id="SM00387">
    <property type="entry name" value="HATPase_c"/>
    <property type="match status" value="1"/>
</dbReference>
<dbReference type="PROSITE" id="PS50110">
    <property type="entry name" value="RESPONSE_REGULATORY"/>
    <property type="match status" value="1"/>
</dbReference>
<keyword evidence="12 16" id="KW-0472">Membrane</keyword>
<dbReference type="Proteomes" id="UP000031637">
    <property type="component" value="Chromosome"/>
</dbReference>
<dbReference type="SMART" id="SM00086">
    <property type="entry name" value="PAC"/>
    <property type="match status" value="4"/>
</dbReference>
<dbReference type="InterPro" id="IPR013655">
    <property type="entry name" value="PAS_fold_3"/>
</dbReference>
<evidence type="ECO:0000313" key="22">
    <source>
        <dbReference type="Proteomes" id="UP000031637"/>
    </source>
</evidence>
<dbReference type="InterPro" id="IPR001789">
    <property type="entry name" value="Sig_transdc_resp-reg_receiver"/>
</dbReference>
<dbReference type="Gene3D" id="3.30.565.10">
    <property type="entry name" value="Histidine kinase-like ATPase, C-terminal domain"/>
    <property type="match status" value="1"/>
</dbReference>
<comment type="subcellular location">
    <subcellularLocation>
        <location evidence="2">Membrane</location>
    </subcellularLocation>
</comment>
<evidence type="ECO:0000256" key="4">
    <source>
        <dbReference type="ARBA" id="ARBA00022553"/>
    </source>
</evidence>
<feature type="domain" description="PAC" evidence="20">
    <location>
        <begin position="525"/>
        <end position="577"/>
    </location>
</feature>
<feature type="transmembrane region" description="Helical" evidence="16">
    <location>
        <begin position="12"/>
        <end position="31"/>
    </location>
</feature>
<feature type="domain" description="Histidine kinase" evidence="17">
    <location>
        <begin position="613"/>
        <end position="833"/>
    </location>
</feature>
<keyword evidence="22" id="KW-1185">Reference proteome</keyword>
<feature type="domain" description="PAC" evidence="20">
    <location>
        <begin position="155"/>
        <end position="207"/>
    </location>
</feature>
<dbReference type="CDD" id="cd00082">
    <property type="entry name" value="HisKA"/>
    <property type="match status" value="1"/>
</dbReference>
<proteinExistence type="predicted"/>
<dbReference type="PROSITE" id="PS50113">
    <property type="entry name" value="PAC"/>
    <property type="match status" value="4"/>
</dbReference>
<dbReference type="FunFam" id="3.30.565.10:FF:000010">
    <property type="entry name" value="Sensor histidine kinase RcsC"/>
    <property type="match status" value="1"/>
</dbReference>
<dbReference type="InterPro" id="IPR036097">
    <property type="entry name" value="HisK_dim/P_sf"/>
</dbReference>
<protein>
    <recommendedName>
        <fullName evidence="14">Virulence sensor protein BvgS</fullName>
        <ecNumber evidence="3">2.7.13.3</ecNumber>
    </recommendedName>
</protein>
<name>W0SGG7_9PROT</name>
<keyword evidence="5" id="KW-0808">Transferase</keyword>
<evidence type="ECO:0000256" key="6">
    <source>
        <dbReference type="ARBA" id="ARBA00022692"/>
    </source>
</evidence>
<dbReference type="InterPro" id="IPR035965">
    <property type="entry name" value="PAS-like_dom_sf"/>
</dbReference>
<dbReference type="KEGG" id="shd:SUTH_02347"/>
<dbReference type="InterPro" id="IPR036890">
    <property type="entry name" value="HATPase_C_sf"/>
</dbReference>
<comment type="catalytic activity">
    <reaction evidence="1">
        <text>ATP + protein L-histidine = ADP + protein N-phospho-L-histidine.</text>
        <dbReference type="EC" id="2.7.13.3"/>
    </reaction>
</comment>
<evidence type="ECO:0000259" key="18">
    <source>
        <dbReference type="PROSITE" id="PS50110"/>
    </source>
</evidence>
<evidence type="ECO:0000256" key="8">
    <source>
        <dbReference type="ARBA" id="ARBA00022777"/>
    </source>
</evidence>
<dbReference type="FunFam" id="1.10.287.130:FF:000004">
    <property type="entry name" value="Ethylene receptor 1"/>
    <property type="match status" value="1"/>
</dbReference>
<dbReference type="GO" id="GO:0005524">
    <property type="term" value="F:ATP binding"/>
    <property type="evidence" value="ECO:0007669"/>
    <property type="project" value="UniProtKB-KW"/>
</dbReference>
<dbReference type="EC" id="2.7.13.3" evidence="3"/>
<dbReference type="SMART" id="SM00091">
    <property type="entry name" value="PAS"/>
    <property type="match status" value="4"/>
</dbReference>
<dbReference type="HOGENOM" id="CLU_000445_114_15_4"/>